<gene>
    <name evidence="1" type="ORF">HYPSUDRAFT_206923</name>
</gene>
<evidence type="ECO:0000313" key="2">
    <source>
        <dbReference type="Proteomes" id="UP000054270"/>
    </source>
</evidence>
<evidence type="ECO:0000313" key="1">
    <source>
        <dbReference type="EMBL" id="KJA16520.1"/>
    </source>
</evidence>
<dbReference type="AlphaFoldDB" id="A0A0D2P840"/>
<keyword evidence="2" id="KW-1185">Reference proteome</keyword>
<protein>
    <submittedName>
        <fullName evidence="1">Uncharacterized protein</fullName>
    </submittedName>
</protein>
<organism evidence="1 2">
    <name type="scientific">Hypholoma sublateritium (strain FD-334 SS-4)</name>
    <dbReference type="NCBI Taxonomy" id="945553"/>
    <lineage>
        <taxon>Eukaryota</taxon>
        <taxon>Fungi</taxon>
        <taxon>Dikarya</taxon>
        <taxon>Basidiomycota</taxon>
        <taxon>Agaricomycotina</taxon>
        <taxon>Agaricomycetes</taxon>
        <taxon>Agaricomycetidae</taxon>
        <taxon>Agaricales</taxon>
        <taxon>Agaricineae</taxon>
        <taxon>Strophariaceae</taxon>
        <taxon>Hypholoma</taxon>
    </lineage>
</organism>
<accession>A0A0D2P840</accession>
<dbReference type="Proteomes" id="UP000054270">
    <property type="component" value="Unassembled WGS sequence"/>
</dbReference>
<dbReference type="EMBL" id="KN817619">
    <property type="protein sequence ID" value="KJA16520.1"/>
    <property type="molecule type" value="Genomic_DNA"/>
</dbReference>
<name>A0A0D2P840_HYPSF</name>
<reference evidence="2" key="1">
    <citation type="submission" date="2014-04" db="EMBL/GenBank/DDBJ databases">
        <title>Evolutionary Origins and Diversification of the Mycorrhizal Mutualists.</title>
        <authorList>
            <consortium name="DOE Joint Genome Institute"/>
            <consortium name="Mycorrhizal Genomics Consortium"/>
            <person name="Kohler A."/>
            <person name="Kuo A."/>
            <person name="Nagy L.G."/>
            <person name="Floudas D."/>
            <person name="Copeland A."/>
            <person name="Barry K.W."/>
            <person name="Cichocki N."/>
            <person name="Veneault-Fourrey C."/>
            <person name="LaButti K."/>
            <person name="Lindquist E.A."/>
            <person name="Lipzen A."/>
            <person name="Lundell T."/>
            <person name="Morin E."/>
            <person name="Murat C."/>
            <person name="Riley R."/>
            <person name="Ohm R."/>
            <person name="Sun H."/>
            <person name="Tunlid A."/>
            <person name="Henrissat B."/>
            <person name="Grigoriev I.V."/>
            <person name="Hibbett D.S."/>
            <person name="Martin F."/>
        </authorList>
    </citation>
    <scope>NUCLEOTIDE SEQUENCE [LARGE SCALE GENOMIC DNA]</scope>
    <source>
        <strain evidence="2">FD-334 SS-4</strain>
    </source>
</reference>
<sequence>MPSAQLSSTSEFLITHTHPDARDFCHPSAAFLRIIARAHALRSYLRSAPLLVHGPLMKCVPKSHPYATARAILWIWLSPNTCISSHTFTANYAAACIGDGSYEAVPYAPEASTFDSPPITHYVIPLPAAGTRSVIYLVPGAAICVRLHERVTFLLLLKIDLNPSTRTRDVECADRPLHAQYVYASTFHNSTRVLYHFVSRRLDGLGGSCREQPPIRTARYACLENLMFRTDNVSPVRARPARRIPSHFNAAQRAPSPSHAAHQPVQWDTALIHPTAFNEGMGWGGQGWVGLGWVWAVRGGDAMHLGWVGMD</sequence>
<proteinExistence type="predicted"/>